<reference evidence="7 8" key="1">
    <citation type="submission" date="2024-06" db="EMBL/GenBank/DDBJ databases">
        <title>Genomic Encyclopedia of Type Strains, Phase IV (KMG-IV): sequencing the most valuable type-strain genomes for metagenomic binning, comparative biology and taxonomic classification.</title>
        <authorList>
            <person name="Goeker M."/>
        </authorList>
    </citation>
    <scope>NUCLEOTIDE SEQUENCE [LARGE SCALE GENOMIC DNA]</scope>
    <source>
        <strain evidence="7 8">DSM 100124</strain>
    </source>
</reference>
<dbReference type="InterPro" id="IPR016163">
    <property type="entry name" value="Ald_DH_C"/>
</dbReference>
<dbReference type="PANTHER" id="PTHR42986:SF1">
    <property type="entry name" value="BENZALDEHYDE DEHYDROGENASE YFMT"/>
    <property type="match status" value="1"/>
</dbReference>
<keyword evidence="2 5" id="KW-0560">Oxidoreductase</keyword>
<evidence type="ECO:0000256" key="4">
    <source>
        <dbReference type="PROSITE-ProRule" id="PRU10007"/>
    </source>
</evidence>
<name>A0ABV2LL41_9BACL</name>
<evidence type="ECO:0000256" key="1">
    <source>
        <dbReference type="ARBA" id="ARBA00009986"/>
    </source>
</evidence>
<organism evidence="7 8">
    <name type="scientific">Fictibacillus halophilus</name>
    <dbReference type="NCBI Taxonomy" id="1610490"/>
    <lineage>
        <taxon>Bacteria</taxon>
        <taxon>Bacillati</taxon>
        <taxon>Bacillota</taxon>
        <taxon>Bacilli</taxon>
        <taxon>Bacillales</taxon>
        <taxon>Fictibacillaceae</taxon>
        <taxon>Fictibacillus</taxon>
    </lineage>
</organism>
<comment type="similarity">
    <text evidence="1 5">Belongs to the aldehyde dehydrogenase family.</text>
</comment>
<evidence type="ECO:0000313" key="7">
    <source>
        <dbReference type="EMBL" id="MET3729299.1"/>
    </source>
</evidence>
<keyword evidence="3" id="KW-0520">NAD</keyword>
<dbReference type="PROSITE" id="PS00687">
    <property type="entry name" value="ALDEHYDE_DEHYDR_GLU"/>
    <property type="match status" value="1"/>
</dbReference>
<accession>A0ABV2LL41</accession>
<dbReference type="EC" id="1.2.1.3" evidence="7"/>
<dbReference type="Gene3D" id="3.40.309.10">
    <property type="entry name" value="Aldehyde Dehydrogenase, Chain A, domain 2"/>
    <property type="match status" value="1"/>
</dbReference>
<dbReference type="Pfam" id="PF00171">
    <property type="entry name" value="Aldedh"/>
    <property type="match status" value="1"/>
</dbReference>
<sequence>MNKMNTDFSNIYINGEWRKGSSDSLMKNTNPFTDEELVTIQAATKEDLDEAYEAARIAQAEWANELPQNKRAVLEKVADVMQENEEFIIDWIIKESGSTYIKAISEFRASINILKESTTYPYRMEGKILPSQTAGKENRVYRNPLGVIGIISPWNFPFHLAIRSIAPAIATGNAVVIKPATDTPVTGGLIFASIFEAAGLPKGLINVIVGRGSEIGDEIVTHPTPRLISFTGSTEVGRHIGELAGKNLKKSALELGGNNVFIALKEADIDQAVDSALFGKFYHQGQICMAINRIFVHQDIYEEFAETFVQRAKNLKFGDPSKKDTNVGPLINRDQVDRILKDIEASVSQGAKIRVGGDAEGNVLEPTVITDVNNEMPLAKNEIFGPVAILIPFEKDEDVVQMANAYPYGLSGAVHSKNIEHATDIAHDIHTGMIHINDQSVNDEPHMPFGGEKDSGLGRFNGEWVLEEFTTLKWLSVQRTPRNYGPFISQLK</sequence>
<evidence type="ECO:0000259" key="6">
    <source>
        <dbReference type="Pfam" id="PF00171"/>
    </source>
</evidence>
<evidence type="ECO:0000256" key="5">
    <source>
        <dbReference type="RuleBase" id="RU003345"/>
    </source>
</evidence>
<dbReference type="CDD" id="cd07151">
    <property type="entry name" value="ALDH_HBenzADH"/>
    <property type="match status" value="1"/>
</dbReference>
<dbReference type="InterPro" id="IPR029510">
    <property type="entry name" value="Ald_DH_CS_GLU"/>
</dbReference>
<dbReference type="SUPFAM" id="SSF53720">
    <property type="entry name" value="ALDH-like"/>
    <property type="match status" value="1"/>
</dbReference>
<evidence type="ECO:0000256" key="3">
    <source>
        <dbReference type="ARBA" id="ARBA00023027"/>
    </source>
</evidence>
<feature type="active site" evidence="4">
    <location>
        <position position="254"/>
    </location>
</feature>
<feature type="domain" description="Aldehyde dehydrogenase" evidence="6">
    <location>
        <begin position="17"/>
        <end position="474"/>
    </location>
</feature>
<gene>
    <name evidence="7" type="ORF">ABID52_002880</name>
</gene>
<dbReference type="GO" id="GO:0004029">
    <property type="term" value="F:aldehyde dehydrogenase (NAD+) activity"/>
    <property type="evidence" value="ECO:0007669"/>
    <property type="project" value="UniProtKB-EC"/>
</dbReference>
<dbReference type="InterPro" id="IPR016160">
    <property type="entry name" value="Ald_DH_CS_CYS"/>
</dbReference>
<dbReference type="PANTHER" id="PTHR42986">
    <property type="entry name" value="BENZALDEHYDE DEHYDROGENASE YFMT"/>
    <property type="match status" value="1"/>
</dbReference>
<dbReference type="InterPro" id="IPR016162">
    <property type="entry name" value="Ald_DH_N"/>
</dbReference>
<evidence type="ECO:0000313" key="8">
    <source>
        <dbReference type="Proteomes" id="UP001549097"/>
    </source>
</evidence>
<protein>
    <submittedName>
        <fullName evidence="7">Aldehyde dehydrogenase (NAD+)</fullName>
        <ecNumber evidence="7">1.2.1.3</ecNumber>
    </submittedName>
</protein>
<dbReference type="InterPro" id="IPR015590">
    <property type="entry name" value="Aldehyde_DH_dom"/>
</dbReference>
<comment type="caution">
    <text evidence="7">The sequence shown here is derived from an EMBL/GenBank/DDBJ whole genome shotgun (WGS) entry which is preliminary data.</text>
</comment>
<dbReference type="Proteomes" id="UP001549097">
    <property type="component" value="Unassembled WGS sequence"/>
</dbReference>
<keyword evidence="8" id="KW-1185">Reference proteome</keyword>
<evidence type="ECO:0000256" key="2">
    <source>
        <dbReference type="ARBA" id="ARBA00023002"/>
    </source>
</evidence>
<dbReference type="Gene3D" id="3.40.605.10">
    <property type="entry name" value="Aldehyde Dehydrogenase, Chain A, domain 1"/>
    <property type="match status" value="1"/>
</dbReference>
<dbReference type="InterPro" id="IPR016161">
    <property type="entry name" value="Ald_DH/histidinol_DH"/>
</dbReference>
<proteinExistence type="inferred from homology"/>
<dbReference type="EMBL" id="JBEPMP010000001">
    <property type="protein sequence ID" value="MET3729299.1"/>
    <property type="molecule type" value="Genomic_DNA"/>
</dbReference>
<dbReference type="PROSITE" id="PS00070">
    <property type="entry name" value="ALDEHYDE_DEHYDR_CYS"/>
    <property type="match status" value="1"/>
</dbReference>